<accession>A0ABX8TIL2</accession>
<sequence>MSSGYVRLTSENFVTPTGTVRGVVNIDYSGASFSPGGYAGWRRLKLEPGPVCTTWSDDASTRALSASVTEQSLAIIDLENQQAIAAWRVKAEAAGGRPAIIEAVSSTLGGYIAFGAEQIYFGDNTVFDDATDTLQTVVGDHVRVLGLGAAFGAANNLLEWWGPASIALGAMTTSNGLQGRMSNAPYVFDNTIAKVFGATPDQNGVAGGRTGPGNVQTNIITISVVNASGPVTYNWYFLSGDLMTVTAPTSAATRFSGSVTAGQTKRAAFACRVTDLGSGQSQTVVVNAILLDNSPT</sequence>
<dbReference type="GeneID" id="94374250"/>
<organism evidence="1 2">
    <name type="scientific">Brevundimonas nasdae</name>
    <dbReference type="NCBI Taxonomy" id="172043"/>
    <lineage>
        <taxon>Bacteria</taxon>
        <taxon>Pseudomonadati</taxon>
        <taxon>Pseudomonadota</taxon>
        <taxon>Alphaproteobacteria</taxon>
        <taxon>Caulobacterales</taxon>
        <taxon>Caulobacteraceae</taxon>
        <taxon>Brevundimonas</taxon>
    </lineage>
</organism>
<dbReference type="EMBL" id="CP080034">
    <property type="protein sequence ID" value="QYC11026.1"/>
    <property type="molecule type" value="Genomic_DNA"/>
</dbReference>
<evidence type="ECO:0000313" key="2">
    <source>
        <dbReference type="Proteomes" id="UP000824334"/>
    </source>
</evidence>
<evidence type="ECO:0000313" key="1">
    <source>
        <dbReference type="EMBL" id="QYC11026.1"/>
    </source>
</evidence>
<keyword evidence="2" id="KW-1185">Reference proteome</keyword>
<gene>
    <name evidence="1" type="ORF">KWG56_03170</name>
</gene>
<dbReference type="Proteomes" id="UP000824334">
    <property type="component" value="Chromosome"/>
</dbReference>
<protein>
    <recommendedName>
        <fullName evidence="3">Ig-like domain-containing protein</fullName>
    </recommendedName>
</protein>
<reference evidence="1 2" key="1">
    <citation type="submission" date="2021-07" db="EMBL/GenBank/DDBJ databases">
        <title>Isolation and characterization of bacteria from a gold mining with a capacity of golden bioaccumulation.</title>
        <authorList>
            <person name="Yang X.J."/>
        </authorList>
    </citation>
    <scope>NUCLEOTIDE SEQUENCE [LARGE SCALE GENOMIC DNA]</scope>
    <source>
        <strain evidence="1 2">Au29</strain>
    </source>
</reference>
<proteinExistence type="predicted"/>
<dbReference type="RefSeq" id="WP_219373676.1">
    <property type="nucleotide sequence ID" value="NZ_CP080034.1"/>
</dbReference>
<evidence type="ECO:0008006" key="3">
    <source>
        <dbReference type="Google" id="ProtNLM"/>
    </source>
</evidence>
<name>A0ABX8TIL2_9CAUL</name>